<organism evidence="1 2">
    <name type="scientific">Mesobacillus campisalis</name>
    <dbReference type="NCBI Taxonomy" id="1408103"/>
    <lineage>
        <taxon>Bacteria</taxon>
        <taxon>Bacillati</taxon>
        <taxon>Bacillota</taxon>
        <taxon>Bacilli</taxon>
        <taxon>Bacillales</taxon>
        <taxon>Bacillaceae</taxon>
        <taxon>Mesobacillus</taxon>
    </lineage>
</organism>
<evidence type="ECO:0000313" key="1">
    <source>
        <dbReference type="EMBL" id="KKK36232.1"/>
    </source>
</evidence>
<proteinExistence type="predicted"/>
<gene>
    <name evidence="1" type="ORF">WQ57_20250</name>
</gene>
<accession>A0A0M2STA7</accession>
<sequence>MHFSSQSYLNIPNDLKNQEKMIKRVFEGFPPIGGVSFGSHREKGKRDTPGVFLRHAAEN</sequence>
<name>A0A0M2STA7_9BACI</name>
<protein>
    <submittedName>
        <fullName evidence="1">Uncharacterized protein</fullName>
    </submittedName>
</protein>
<dbReference type="Proteomes" id="UP000034166">
    <property type="component" value="Unassembled WGS sequence"/>
</dbReference>
<evidence type="ECO:0000313" key="2">
    <source>
        <dbReference type="Proteomes" id="UP000034166"/>
    </source>
</evidence>
<keyword evidence="2" id="KW-1185">Reference proteome</keyword>
<dbReference type="EMBL" id="LAYY01000036">
    <property type="protein sequence ID" value="KKK36232.1"/>
    <property type="molecule type" value="Genomic_DNA"/>
</dbReference>
<comment type="caution">
    <text evidence="1">The sequence shown here is derived from an EMBL/GenBank/DDBJ whole genome shotgun (WGS) entry which is preliminary data.</text>
</comment>
<dbReference type="AlphaFoldDB" id="A0A0M2STA7"/>
<dbReference type="PATRIC" id="fig|1408103.3.peg.4487"/>
<reference evidence="1 2" key="1">
    <citation type="submission" date="2015-04" db="EMBL/GenBank/DDBJ databases">
        <title>Taxonomic description and genome sequence of Bacillus campisalis sp. nov., a novel member of the genus Bacillus isolated from solar saltern.</title>
        <authorList>
            <person name="Mathan Kumar R."/>
            <person name="Kaur G."/>
            <person name="Kumar A."/>
            <person name="Singh N.K."/>
            <person name="Kaur N."/>
            <person name="Kumar N."/>
            <person name="Mayilraj S."/>
        </authorList>
    </citation>
    <scope>NUCLEOTIDE SEQUENCE [LARGE SCALE GENOMIC DNA]</scope>
    <source>
        <strain evidence="1 2">SA2-6</strain>
    </source>
</reference>